<protein>
    <submittedName>
        <fullName evidence="12">Na+/H+ antiporter</fullName>
    </submittedName>
</protein>
<dbReference type="PANTHER" id="PTHR10110">
    <property type="entry name" value="SODIUM/HYDROGEN EXCHANGER"/>
    <property type="match status" value="1"/>
</dbReference>
<evidence type="ECO:0000256" key="4">
    <source>
        <dbReference type="ARBA" id="ARBA00022692"/>
    </source>
</evidence>
<dbReference type="GO" id="GO:0005886">
    <property type="term" value="C:plasma membrane"/>
    <property type="evidence" value="ECO:0007669"/>
    <property type="project" value="UniProtKB-SubCell"/>
</dbReference>
<accession>A0A3S3RKB7</accession>
<comment type="similarity">
    <text evidence="10">Belongs to the monovalent cation:proton antiporter 1 (CPA1) transporter (TC 2.A.36) family.</text>
</comment>
<dbReference type="Proteomes" id="UP000287527">
    <property type="component" value="Unassembled WGS sequence"/>
</dbReference>
<name>A0A3S3RKB7_9FLAO</name>
<evidence type="ECO:0000256" key="1">
    <source>
        <dbReference type="ARBA" id="ARBA00004651"/>
    </source>
</evidence>
<dbReference type="GO" id="GO:0098719">
    <property type="term" value="P:sodium ion import across plasma membrane"/>
    <property type="evidence" value="ECO:0007669"/>
    <property type="project" value="TreeGrafter"/>
</dbReference>
<keyword evidence="8 10" id="KW-0472">Membrane</keyword>
<evidence type="ECO:0000256" key="10">
    <source>
        <dbReference type="RuleBase" id="RU366002"/>
    </source>
</evidence>
<comment type="caution">
    <text evidence="12">The sequence shown here is derived from an EMBL/GenBank/DDBJ whole genome shotgun (WGS) entry which is preliminary data.</text>
</comment>
<dbReference type="Pfam" id="PF00999">
    <property type="entry name" value="Na_H_Exchanger"/>
    <property type="match status" value="1"/>
</dbReference>
<dbReference type="GO" id="GO:0015386">
    <property type="term" value="F:potassium:proton antiporter activity"/>
    <property type="evidence" value="ECO:0007669"/>
    <property type="project" value="TreeGrafter"/>
</dbReference>
<dbReference type="GO" id="GO:0015385">
    <property type="term" value="F:sodium:proton antiporter activity"/>
    <property type="evidence" value="ECO:0007669"/>
    <property type="project" value="InterPro"/>
</dbReference>
<evidence type="ECO:0000256" key="8">
    <source>
        <dbReference type="ARBA" id="ARBA00023136"/>
    </source>
</evidence>
<evidence type="ECO:0000256" key="6">
    <source>
        <dbReference type="ARBA" id="ARBA00023053"/>
    </source>
</evidence>
<keyword evidence="10" id="KW-0050">Antiport</keyword>
<keyword evidence="5 10" id="KW-1133">Transmembrane helix</keyword>
<dbReference type="AlphaFoldDB" id="A0A3S3RKB7"/>
<evidence type="ECO:0000256" key="9">
    <source>
        <dbReference type="ARBA" id="ARBA00023201"/>
    </source>
</evidence>
<feature type="transmembrane region" description="Helical" evidence="10">
    <location>
        <begin position="182"/>
        <end position="203"/>
    </location>
</feature>
<proteinExistence type="inferred from homology"/>
<feature type="transmembrane region" description="Helical" evidence="10">
    <location>
        <begin position="302"/>
        <end position="324"/>
    </location>
</feature>
<keyword evidence="4 10" id="KW-0812">Transmembrane</keyword>
<dbReference type="OrthoDB" id="9809206at2"/>
<feature type="transmembrane region" description="Helical" evidence="10">
    <location>
        <begin position="375"/>
        <end position="398"/>
    </location>
</feature>
<keyword evidence="7 10" id="KW-0406">Ion transport</keyword>
<feature type="domain" description="Cation/H+ exchanger transmembrane" evidence="11">
    <location>
        <begin position="14"/>
        <end position="399"/>
    </location>
</feature>
<evidence type="ECO:0000256" key="2">
    <source>
        <dbReference type="ARBA" id="ARBA00022448"/>
    </source>
</evidence>
<evidence type="ECO:0000313" key="12">
    <source>
        <dbReference type="EMBL" id="RWX01422.1"/>
    </source>
</evidence>
<keyword evidence="2 10" id="KW-0813">Transport</keyword>
<sequence>MENITIIIMMLFGIVFLGILSNKYKFPFPIVLVLSGVVISVIPGLPVIALSPDIVFIIFLPPLLYHAAWNTSWHDFKGAIRPISFAAIGLVFFTTIAVAVAAHALIDDISWPLAFLIGAIVSPPDAVAATSITKGLGLHPRLLTILDGESLVNDASGLVAYKYALTAITAGNFVLWEAGLNFVVVASAGIAIGVGMGYIMYLIHKKYVCDPIVEVTLTFLTPFTSYLIAEHFHFSGVLAVVSTGLYLSFRSAQIFTHQSRIMTTTVWDVVVYILNGLIFILIGLQLRQIMADIGGYSPLSLAIWGISISFVVIIVRFIWVFPAVMLPRFLSKKIRDKEEFDARNLVVFGWAGMRGVVSMAAALAIPFTFPQRNLVIFLVFCVILSTLVLLGLTLPWLIRKLKIEPYSIYAEEYEVRNIVVSQTIAHIEENLSLLQDELLNNIKSKYEVKFNRLQKTELPAHYFANGETLSTNIFNEFTQLQIDLIKVERQKIEQLHRSGDANEEILRKIERELDLEETRLNMDMYEG</sequence>
<evidence type="ECO:0000256" key="5">
    <source>
        <dbReference type="ARBA" id="ARBA00022989"/>
    </source>
</evidence>
<dbReference type="Gene3D" id="6.10.140.1330">
    <property type="match status" value="1"/>
</dbReference>
<comment type="function">
    <text evidence="10">Na(+)/H(+) antiporter that extrudes sodium in exchange for external protons.</text>
</comment>
<feature type="transmembrane region" description="Helical" evidence="10">
    <location>
        <begin position="261"/>
        <end position="282"/>
    </location>
</feature>
<feature type="transmembrane region" description="Helical" evidence="10">
    <location>
        <begin position="345"/>
        <end position="369"/>
    </location>
</feature>
<dbReference type="NCBIfam" id="TIGR00831">
    <property type="entry name" value="a_cpa1"/>
    <property type="match status" value="1"/>
</dbReference>
<evidence type="ECO:0000313" key="13">
    <source>
        <dbReference type="Proteomes" id="UP000287527"/>
    </source>
</evidence>
<feature type="transmembrane region" description="Helical" evidence="10">
    <location>
        <begin position="158"/>
        <end position="175"/>
    </location>
</feature>
<gene>
    <name evidence="12" type="ORF">EPI11_05550</name>
</gene>
<organism evidence="12 13">
    <name type="scientific">Flavobacterium cerinum</name>
    <dbReference type="NCBI Taxonomy" id="2502784"/>
    <lineage>
        <taxon>Bacteria</taxon>
        <taxon>Pseudomonadati</taxon>
        <taxon>Bacteroidota</taxon>
        <taxon>Flavobacteriia</taxon>
        <taxon>Flavobacteriales</taxon>
        <taxon>Flavobacteriaceae</taxon>
        <taxon>Flavobacterium</taxon>
    </lineage>
</organism>
<dbReference type="InterPro" id="IPR018422">
    <property type="entry name" value="Cation/H_exchanger_CPA1"/>
</dbReference>
<reference evidence="12 13" key="1">
    <citation type="submission" date="2019-01" db="EMBL/GenBank/DDBJ databases">
        <title>Flavobacterium sp. nov.,isolated from freshwater.</title>
        <authorList>
            <person name="Zhang R."/>
            <person name="Du Z.-J."/>
        </authorList>
    </citation>
    <scope>NUCLEOTIDE SEQUENCE [LARGE SCALE GENOMIC DNA]</scope>
    <source>
        <strain evidence="12 13">1E403</strain>
    </source>
</reference>
<feature type="transmembrane region" description="Helical" evidence="10">
    <location>
        <begin position="223"/>
        <end position="249"/>
    </location>
</feature>
<dbReference type="EMBL" id="SBII01000003">
    <property type="protein sequence ID" value="RWX01422.1"/>
    <property type="molecule type" value="Genomic_DNA"/>
</dbReference>
<evidence type="ECO:0000256" key="3">
    <source>
        <dbReference type="ARBA" id="ARBA00022475"/>
    </source>
</evidence>
<evidence type="ECO:0000259" key="11">
    <source>
        <dbReference type="Pfam" id="PF00999"/>
    </source>
</evidence>
<comment type="subcellular location">
    <subcellularLocation>
        <location evidence="1 10">Cell membrane</location>
        <topology evidence="1 10">Multi-pass membrane protein</topology>
    </subcellularLocation>
</comment>
<keyword evidence="6 10" id="KW-0915">Sodium</keyword>
<keyword evidence="3 10" id="KW-1003">Cell membrane</keyword>
<dbReference type="GO" id="GO:0051453">
    <property type="term" value="P:regulation of intracellular pH"/>
    <property type="evidence" value="ECO:0007669"/>
    <property type="project" value="TreeGrafter"/>
</dbReference>
<dbReference type="InterPro" id="IPR004705">
    <property type="entry name" value="Cation/H_exchanger_CPA1_bac"/>
</dbReference>
<evidence type="ECO:0000256" key="7">
    <source>
        <dbReference type="ARBA" id="ARBA00023065"/>
    </source>
</evidence>
<dbReference type="RefSeq" id="WP_128388959.1">
    <property type="nucleotide sequence ID" value="NZ_SBII01000003.1"/>
</dbReference>
<keyword evidence="13" id="KW-1185">Reference proteome</keyword>
<feature type="transmembrane region" description="Helical" evidence="10">
    <location>
        <begin position="54"/>
        <end position="73"/>
    </location>
</feature>
<keyword evidence="9 10" id="KW-0739">Sodium transport</keyword>
<dbReference type="PANTHER" id="PTHR10110:SF86">
    <property type="entry name" value="SODIUM_HYDROGEN EXCHANGER 7"/>
    <property type="match status" value="1"/>
</dbReference>
<feature type="transmembrane region" description="Helical" evidence="10">
    <location>
        <begin position="28"/>
        <end position="48"/>
    </location>
</feature>
<feature type="transmembrane region" description="Helical" evidence="10">
    <location>
        <begin position="85"/>
        <end position="106"/>
    </location>
</feature>
<dbReference type="InterPro" id="IPR006153">
    <property type="entry name" value="Cation/H_exchanger_TM"/>
</dbReference>
<feature type="transmembrane region" description="Helical" evidence="10">
    <location>
        <begin position="6"/>
        <end position="21"/>
    </location>
</feature>